<dbReference type="SUPFAM" id="SSF52058">
    <property type="entry name" value="L domain-like"/>
    <property type="match status" value="1"/>
</dbReference>
<evidence type="ECO:0008006" key="5">
    <source>
        <dbReference type="Google" id="ProtNLM"/>
    </source>
</evidence>
<dbReference type="InterPro" id="IPR050836">
    <property type="entry name" value="SDS22/Internalin_LRR"/>
</dbReference>
<sequence>MKFILPLICCLCIQSAVYSQNTGKSAIKDAITVRRTYINISAVSGEVIDSINKIENRAERSISLKKDISQEDFDKLCKNLKWIKKLDIPYLSNITSFKSISNLTALEEISITNRRYNNSDRVSFDMKLLSKAQHLKKLKLSGSAFTNIESLTSYNNIDFLSLSSLDLEQLAFLKGMSNLKKLFISGGNKRLMDYSPIGSLQGLVTLDISQNANANANSLKSISTISSLEEMSMFGISELTSLDFLNGNANLTSVTIKACHKLTDIKGLKEKTKLKKINLRDNTNLVDITPLQSVTNLESLRLDQTAVEDLTPLTDLTKLDFIDLSNTKVTSVASLAKAPVLRGLILKNTGVSDISPLANKKTLRQLNIVNTNVEDVSSLHGSHEYLSLYVNSNFDQNQLDELKKAIPKLKVRK</sequence>
<dbReference type="PANTHER" id="PTHR46652">
    <property type="entry name" value="LEUCINE-RICH REPEAT AND IQ DOMAIN-CONTAINING PROTEIN 1-RELATED"/>
    <property type="match status" value="1"/>
</dbReference>
<reference evidence="4" key="1">
    <citation type="submission" date="2016-11" db="EMBL/GenBank/DDBJ databases">
        <authorList>
            <person name="Varghese N."/>
            <person name="Submissions S."/>
        </authorList>
    </citation>
    <scope>NUCLEOTIDE SEQUENCE [LARGE SCALE GENOMIC DNA]</scope>
    <source>
        <strain evidence="4">DSM 22623</strain>
    </source>
</reference>
<gene>
    <name evidence="3" type="ORF">SAMN04488508_101727</name>
</gene>
<name>A0A1M6BBD5_9FLAO</name>
<dbReference type="Gene3D" id="3.80.10.10">
    <property type="entry name" value="Ribonuclease Inhibitor"/>
    <property type="match status" value="1"/>
</dbReference>
<dbReference type="STRING" id="570521.SAMN04488508_101727"/>
<dbReference type="OrthoDB" id="1426594at2"/>
<evidence type="ECO:0000313" key="3">
    <source>
        <dbReference type="EMBL" id="SHI46039.1"/>
    </source>
</evidence>
<dbReference type="PANTHER" id="PTHR46652:SF3">
    <property type="entry name" value="LEUCINE-RICH REPEAT-CONTAINING PROTEIN 9"/>
    <property type="match status" value="1"/>
</dbReference>
<keyword evidence="4" id="KW-1185">Reference proteome</keyword>
<accession>A0A1M6BBD5</accession>
<dbReference type="EMBL" id="FQYP01000001">
    <property type="protein sequence ID" value="SHI46039.1"/>
    <property type="molecule type" value="Genomic_DNA"/>
</dbReference>
<evidence type="ECO:0000256" key="1">
    <source>
        <dbReference type="ARBA" id="ARBA00022614"/>
    </source>
</evidence>
<keyword evidence="2" id="KW-0677">Repeat</keyword>
<evidence type="ECO:0000256" key="2">
    <source>
        <dbReference type="ARBA" id="ARBA00022737"/>
    </source>
</evidence>
<protein>
    <recommendedName>
        <fullName evidence="5">Internalin A</fullName>
    </recommendedName>
</protein>
<organism evidence="3 4">
    <name type="scientific">Aquimarina spongiae</name>
    <dbReference type="NCBI Taxonomy" id="570521"/>
    <lineage>
        <taxon>Bacteria</taxon>
        <taxon>Pseudomonadati</taxon>
        <taxon>Bacteroidota</taxon>
        <taxon>Flavobacteriia</taxon>
        <taxon>Flavobacteriales</taxon>
        <taxon>Flavobacteriaceae</taxon>
        <taxon>Aquimarina</taxon>
    </lineage>
</organism>
<dbReference type="Proteomes" id="UP000184432">
    <property type="component" value="Unassembled WGS sequence"/>
</dbReference>
<proteinExistence type="predicted"/>
<keyword evidence="1" id="KW-0433">Leucine-rich repeat</keyword>
<dbReference type="AlphaFoldDB" id="A0A1M6BBD5"/>
<dbReference type="InterPro" id="IPR032675">
    <property type="entry name" value="LRR_dom_sf"/>
</dbReference>
<dbReference type="RefSeq" id="WP_073313971.1">
    <property type="nucleotide sequence ID" value="NZ_FQYP01000001.1"/>
</dbReference>
<evidence type="ECO:0000313" key="4">
    <source>
        <dbReference type="Proteomes" id="UP000184432"/>
    </source>
</evidence>